<dbReference type="Proteomes" id="UP000183832">
    <property type="component" value="Unassembled WGS sequence"/>
</dbReference>
<sequence length="123" mass="13416">MKKLKSVQTLEAQPSIIDLACSGVGEPLARLTFFSGLPAQLSSPFFFRLTGSAQLTFSSLLVCSAHLSGYLSAVSLAHLDIFARLSIQKGVEEAYQFCLSLIMVVRKEFAVCFQTKNDHPQAT</sequence>
<keyword evidence="2" id="KW-1185">Reference proteome</keyword>
<dbReference type="AlphaFoldDB" id="A0A1J1HXX3"/>
<gene>
    <name evidence="1" type="ORF">CLUMA_CG006363</name>
</gene>
<evidence type="ECO:0000313" key="1">
    <source>
        <dbReference type="EMBL" id="CRK92861.1"/>
    </source>
</evidence>
<evidence type="ECO:0000313" key="2">
    <source>
        <dbReference type="Proteomes" id="UP000183832"/>
    </source>
</evidence>
<name>A0A1J1HXX3_9DIPT</name>
<proteinExistence type="predicted"/>
<accession>A0A1J1HXX3</accession>
<protein>
    <submittedName>
        <fullName evidence="1">CLUMA_CG006363, isoform A</fullName>
    </submittedName>
</protein>
<reference evidence="1 2" key="1">
    <citation type="submission" date="2015-04" db="EMBL/GenBank/DDBJ databases">
        <authorList>
            <person name="Syromyatnikov M.Y."/>
            <person name="Popov V.N."/>
        </authorList>
    </citation>
    <scope>NUCLEOTIDE SEQUENCE [LARGE SCALE GENOMIC DNA]</scope>
</reference>
<dbReference type="EMBL" id="CVRI01000035">
    <property type="protein sequence ID" value="CRK92861.1"/>
    <property type="molecule type" value="Genomic_DNA"/>
</dbReference>
<organism evidence="1 2">
    <name type="scientific">Clunio marinus</name>
    <dbReference type="NCBI Taxonomy" id="568069"/>
    <lineage>
        <taxon>Eukaryota</taxon>
        <taxon>Metazoa</taxon>
        <taxon>Ecdysozoa</taxon>
        <taxon>Arthropoda</taxon>
        <taxon>Hexapoda</taxon>
        <taxon>Insecta</taxon>
        <taxon>Pterygota</taxon>
        <taxon>Neoptera</taxon>
        <taxon>Endopterygota</taxon>
        <taxon>Diptera</taxon>
        <taxon>Nematocera</taxon>
        <taxon>Chironomoidea</taxon>
        <taxon>Chironomidae</taxon>
        <taxon>Clunio</taxon>
    </lineage>
</organism>